<sequence>MQLSEVHGNWGQEGYGTVYETYGRNSQRDLREDGDKSISLRDKDGSKPEDLDKHTLLELEPPCSSSLGIQLGEVASESEIRNEEHFSESLSSAWEHAGFPLYLAEQQKKLPLPLRELMETEALEILTKALKSEPPPPSFYKRSRCISQRVGLQEWSFRMCSTHCGGSLAGAHWPNSALLSSQATGPRSARTTF</sequence>
<dbReference type="PANTHER" id="PTHR42155">
    <property type="entry name" value="CATION CHANNEL SPERM-ASSOCIATED PROTEIN SUBUNIT ZETA"/>
    <property type="match status" value="1"/>
</dbReference>
<organism evidence="2 3">
    <name type="scientific">Heterocephalus glaber</name>
    <name type="common">Naked mole rat</name>
    <dbReference type="NCBI Taxonomy" id="10181"/>
    <lineage>
        <taxon>Eukaryota</taxon>
        <taxon>Metazoa</taxon>
        <taxon>Chordata</taxon>
        <taxon>Craniata</taxon>
        <taxon>Vertebrata</taxon>
        <taxon>Euteleostomi</taxon>
        <taxon>Mammalia</taxon>
        <taxon>Eutheria</taxon>
        <taxon>Euarchontoglires</taxon>
        <taxon>Glires</taxon>
        <taxon>Rodentia</taxon>
        <taxon>Hystricomorpha</taxon>
        <taxon>Bathyergidae</taxon>
        <taxon>Heterocephalus</taxon>
    </lineage>
</organism>
<feature type="compositionally biased region" description="Basic and acidic residues" evidence="1">
    <location>
        <begin position="26"/>
        <end position="50"/>
    </location>
</feature>
<evidence type="ECO:0000256" key="1">
    <source>
        <dbReference type="SAM" id="MobiDB-lite"/>
    </source>
</evidence>
<feature type="region of interest" description="Disordered" evidence="1">
    <location>
        <begin position="25"/>
        <end position="50"/>
    </location>
</feature>
<reference evidence="3" key="1">
    <citation type="submission" date="2025-08" db="UniProtKB">
        <authorList>
            <consortium name="RefSeq"/>
        </authorList>
    </citation>
    <scope>IDENTIFICATION</scope>
</reference>
<dbReference type="InterPro" id="IPR039019">
    <property type="entry name" value="CATSPERZ"/>
</dbReference>
<dbReference type="GO" id="GO:0048240">
    <property type="term" value="P:sperm capacitation"/>
    <property type="evidence" value="ECO:0007669"/>
    <property type="project" value="InterPro"/>
</dbReference>
<dbReference type="Proteomes" id="UP000694906">
    <property type="component" value="Unplaced"/>
</dbReference>
<dbReference type="PANTHER" id="PTHR42155:SF1">
    <property type="entry name" value="CATION CHANNEL SPERM-ASSOCIATED AUXILIARY SUBUNIT ZETA"/>
    <property type="match status" value="1"/>
</dbReference>
<name>A0AAX6TDA8_HETGA</name>
<proteinExistence type="predicted"/>
<dbReference type="GO" id="GO:0036128">
    <property type="term" value="C:CatSper complex"/>
    <property type="evidence" value="ECO:0007669"/>
    <property type="project" value="InterPro"/>
</dbReference>
<evidence type="ECO:0000313" key="2">
    <source>
        <dbReference type="Proteomes" id="UP000694906"/>
    </source>
</evidence>
<dbReference type="AlphaFoldDB" id="A0AAX6TDA8"/>
<dbReference type="RefSeq" id="XP_021120332.1">
    <property type="nucleotide sequence ID" value="XM_021264673.1"/>
</dbReference>
<evidence type="ECO:0000313" key="3">
    <source>
        <dbReference type="RefSeq" id="XP_021120332.1"/>
    </source>
</evidence>
<keyword evidence="2" id="KW-1185">Reference proteome</keyword>
<dbReference type="GeneID" id="101724210"/>
<gene>
    <name evidence="3" type="primary">Catsperz</name>
</gene>
<protein>
    <submittedName>
        <fullName evidence="3">Testis-expressed protein 40</fullName>
    </submittedName>
</protein>
<dbReference type="GO" id="GO:0030317">
    <property type="term" value="P:flagellated sperm motility"/>
    <property type="evidence" value="ECO:0007669"/>
    <property type="project" value="InterPro"/>
</dbReference>
<dbReference type="GO" id="GO:0097228">
    <property type="term" value="C:sperm principal piece"/>
    <property type="evidence" value="ECO:0007669"/>
    <property type="project" value="TreeGrafter"/>
</dbReference>
<dbReference type="CTD" id="25858"/>
<accession>A0AAX6TDA8</accession>